<dbReference type="GO" id="GO:0015074">
    <property type="term" value="P:DNA integration"/>
    <property type="evidence" value="ECO:0007669"/>
    <property type="project" value="InterPro"/>
</dbReference>
<evidence type="ECO:0000313" key="3">
    <source>
        <dbReference type="Proteomes" id="UP000234342"/>
    </source>
</evidence>
<evidence type="ECO:0000259" key="1">
    <source>
        <dbReference type="PROSITE" id="PS50994"/>
    </source>
</evidence>
<dbReference type="Gene3D" id="3.30.420.10">
    <property type="entry name" value="Ribonuclease H-like superfamily/Ribonuclease H"/>
    <property type="match status" value="1"/>
</dbReference>
<dbReference type="InterPro" id="IPR036397">
    <property type="entry name" value="RNaseH_sf"/>
</dbReference>
<dbReference type="InterPro" id="IPR001584">
    <property type="entry name" value="Integrase_cat-core"/>
</dbReference>
<dbReference type="Pfam" id="PF13333">
    <property type="entry name" value="rve_2"/>
    <property type="match status" value="1"/>
</dbReference>
<feature type="domain" description="Integrase catalytic" evidence="1">
    <location>
        <begin position="114"/>
        <end position="278"/>
    </location>
</feature>
<dbReference type="InterPro" id="IPR050900">
    <property type="entry name" value="Transposase_IS3/IS150/IS904"/>
</dbReference>
<dbReference type="AlphaFoldDB" id="A0A2H1KSS0"/>
<gene>
    <name evidence="2" type="ORF">BANT10_03441</name>
</gene>
<reference evidence="3" key="1">
    <citation type="submission" date="2017-03" db="EMBL/GenBank/DDBJ databases">
        <authorList>
            <person name="Monnet C."/>
        </authorList>
    </citation>
    <scope>NUCLEOTIDE SEQUENCE [LARGE SCALE GENOMIC DNA]</scope>
    <source>
        <strain evidence="3">P10</strain>
    </source>
</reference>
<sequence>MMCRALKVSRASFYRWRTPTVPSPRAARHAMLVEAVTAKYDECAGRAGRDQLTRLLNADGIAVSESTVGVILRESSLRAVRVRAWKTTTVQDPQANVAHIGNHMLDEEGNRDFSSSVPGARLCGDITYLKTGEGWLYLATVIDLCTGMVIGWNMDDHMRASLCIEALVMARDHGYMDSDQAIYHSDRGAQYTSVQFQKWCAGNNVTQSMGAVGVCWDNAVAENFFSHLKTEFYHHHSFATRLAARTAVMDYIESWYNRQRPNARACHRVPVQALNDYRESGQTGLAA</sequence>
<dbReference type="SUPFAM" id="SSF53098">
    <property type="entry name" value="Ribonuclease H-like"/>
    <property type="match status" value="1"/>
</dbReference>
<name>A0A2H1KSS0_9MICO</name>
<dbReference type="EMBL" id="FXZE01000031">
    <property type="protein sequence ID" value="SMY02816.1"/>
    <property type="molecule type" value="Genomic_DNA"/>
</dbReference>
<dbReference type="PROSITE" id="PS50994">
    <property type="entry name" value="INTEGRASE"/>
    <property type="match status" value="1"/>
</dbReference>
<dbReference type="PANTHER" id="PTHR46889:SF4">
    <property type="entry name" value="TRANSPOSASE INSO FOR INSERTION SEQUENCE ELEMENT IS911B-RELATED"/>
    <property type="match status" value="1"/>
</dbReference>
<dbReference type="Proteomes" id="UP000234342">
    <property type="component" value="Unassembled WGS sequence"/>
</dbReference>
<proteinExistence type="predicted"/>
<dbReference type="GO" id="GO:0003676">
    <property type="term" value="F:nucleic acid binding"/>
    <property type="evidence" value="ECO:0007669"/>
    <property type="project" value="InterPro"/>
</dbReference>
<dbReference type="Pfam" id="PF00665">
    <property type="entry name" value="rve"/>
    <property type="match status" value="1"/>
</dbReference>
<dbReference type="InterPro" id="IPR048020">
    <property type="entry name" value="Transpos_IS3"/>
</dbReference>
<organism evidence="2 3">
    <name type="scientific">Brevibacterium antiquum</name>
    <dbReference type="NCBI Taxonomy" id="234835"/>
    <lineage>
        <taxon>Bacteria</taxon>
        <taxon>Bacillati</taxon>
        <taxon>Actinomycetota</taxon>
        <taxon>Actinomycetes</taxon>
        <taxon>Micrococcales</taxon>
        <taxon>Brevibacteriaceae</taxon>
        <taxon>Brevibacterium</taxon>
    </lineage>
</organism>
<accession>A0A2H1KSS0</accession>
<protein>
    <submittedName>
        <fullName evidence="2">Transposase InsO and inactivated derivatives</fullName>
    </submittedName>
</protein>
<keyword evidence="3" id="KW-1185">Reference proteome</keyword>
<dbReference type="PANTHER" id="PTHR46889">
    <property type="entry name" value="TRANSPOSASE INSF FOR INSERTION SEQUENCE IS3B-RELATED"/>
    <property type="match status" value="1"/>
</dbReference>
<evidence type="ECO:0000313" key="2">
    <source>
        <dbReference type="EMBL" id="SMY02816.1"/>
    </source>
</evidence>
<dbReference type="NCBIfam" id="NF033516">
    <property type="entry name" value="transpos_IS3"/>
    <property type="match status" value="1"/>
</dbReference>
<dbReference type="InterPro" id="IPR012337">
    <property type="entry name" value="RNaseH-like_sf"/>
</dbReference>